<comment type="caution">
    <text evidence="4">The sequence shown here is derived from an EMBL/GenBank/DDBJ whole genome shotgun (WGS) entry which is preliminary data.</text>
</comment>
<accession>A0ABW4RXW8</accession>
<gene>
    <name evidence="4" type="ORF">ACFSCS_12245</name>
</gene>
<feature type="domain" description="XdhC Rossmann" evidence="3">
    <location>
        <begin position="202"/>
        <end position="348"/>
    </location>
</feature>
<dbReference type="InterPro" id="IPR003777">
    <property type="entry name" value="XdhC_CoxI"/>
</dbReference>
<dbReference type="PANTHER" id="PTHR30388">
    <property type="entry name" value="ALDEHYDE OXIDOREDUCTASE MOLYBDENUM COFACTOR ASSEMBLY PROTEIN"/>
    <property type="match status" value="1"/>
</dbReference>
<dbReference type="InterPro" id="IPR052698">
    <property type="entry name" value="MoCofactor_Util/Proc"/>
</dbReference>
<keyword evidence="5" id="KW-1185">Reference proteome</keyword>
<protein>
    <submittedName>
        <fullName evidence="4">XdhC/CoxI family protein</fullName>
    </submittedName>
</protein>
<organism evidence="4 5">
    <name type="scientific">Luteococcus peritonei</name>
    <dbReference type="NCBI Taxonomy" id="88874"/>
    <lineage>
        <taxon>Bacteria</taxon>
        <taxon>Bacillati</taxon>
        <taxon>Actinomycetota</taxon>
        <taxon>Actinomycetes</taxon>
        <taxon>Propionibacteriales</taxon>
        <taxon>Propionibacteriaceae</taxon>
        <taxon>Luteococcus</taxon>
    </lineage>
</organism>
<dbReference type="Pfam" id="PF02625">
    <property type="entry name" value="XdhC_CoxI"/>
    <property type="match status" value="1"/>
</dbReference>
<evidence type="ECO:0000259" key="2">
    <source>
        <dbReference type="Pfam" id="PF02625"/>
    </source>
</evidence>
<name>A0ABW4RXW8_9ACTN</name>
<evidence type="ECO:0000313" key="4">
    <source>
        <dbReference type="EMBL" id="MFD1890945.1"/>
    </source>
</evidence>
<sequence>MRELLDDLETILATGDPFAVAVITRTWRSAPRPAGTFMLVTQDGRAFGSLSGGCIEGAVHEAALEVLRTGTSSAHHYGVSGNDALRLGLTCGGEIDIHITPFADTDAPHRDALEAAVACLRNHQPTALAIAVTTQPGTPCPAPAWECVDTGPGGEGGDAVSDLARHARRVAAANHDRDDALLSTTADGTEVLVCRWSPPPRLVIFGAIDFSRAATTLGKFLGYHVTVCDARATFATRERFPDADEVITAWPHRWLDQQLQSSALPPSTVVLLLTHDPKFDIPALSIALRQPFRYVGALGSRRTTADRAQLLREAGLTDDEIARLHAPIGLDLDANTPEETAVAIMAEVLLHRGRGTGAPLGATTTPIHHTTPQDPWC</sequence>
<dbReference type="InterPro" id="IPR027051">
    <property type="entry name" value="XdhC_Rossmann_dom"/>
</dbReference>
<proteinExistence type="predicted"/>
<evidence type="ECO:0000256" key="1">
    <source>
        <dbReference type="SAM" id="MobiDB-lite"/>
    </source>
</evidence>
<evidence type="ECO:0000313" key="5">
    <source>
        <dbReference type="Proteomes" id="UP001597326"/>
    </source>
</evidence>
<dbReference type="Gene3D" id="3.40.50.720">
    <property type="entry name" value="NAD(P)-binding Rossmann-like Domain"/>
    <property type="match status" value="1"/>
</dbReference>
<feature type="compositionally biased region" description="Low complexity" evidence="1">
    <location>
        <begin position="357"/>
        <end position="366"/>
    </location>
</feature>
<dbReference type="RefSeq" id="WP_343874447.1">
    <property type="nucleotide sequence ID" value="NZ_BAAAIX010000026.1"/>
</dbReference>
<dbReference type="Proteomes" id="UP001597326">
    <property type="component" value="Unassembled WGS sequence"/>
</dbReference>
<feature type="compositionally biased region" description="Polar residues" evidence="1">
    <location>
        <begin position="367"/>
        <end position="377"/>
    </location>
</feature>
<evidence type="ECO:0000259" key="3">
    <source>
        <dbReference type="Pfam" id="PF13478"/>
    </source>
</evidence>
<dbReference type="PANTHER" id="PTHR30388:SF4">
    <property type="entry name" value="MOLYBDENUM COFACTOR INSERTION CHAPERONE PAOD"/>
    <property type="match status" value="1"/>
</dbReference>
<dbReference type="EMBL" id="JBHUFZ010000028">
    <property type="protein sequence ID" value="MFD1890945.1"/>
    <property type="molecule type" value="Genomic_DNA"/>
</dbReference>
<feature type="domain" description="XdhC- CoxI" evidence="2">
    <location>
        <begin position="12"/>
        <end position="78"/>
    </location>
</feature>
<reference evidence="5" key="1">
    <citation type="journal article" date="2019" name="Int. J. Syst. Evol. Microbiol.">
        <title>The Global Catalogue of Microorganisms (GCM) 10K type strain sequencing project: providing services to taxonomists for standard genome sequencing and annotation.</title>
        <authorList>
            <consortium name="The Broad Institute Genomics Platform"/>
            <consortium name="The Broad Institute Genome Sequencing Center for Infectious Disease"/>
            <person name="Wu L."/>
            <person name="Ma J."/>
        </authorList>
    </citation>
    <scope>NUCLEOTIDE SEQUENCE [LARGE SCALE GENOMIC DNA]</scope>
    <source>
        <strain evidence="5">CAIM 431</strain>
    </source>
</reference>
<dbReference type="Pfam" id="PF13478">
    <property type="entry name" value="XdhC_C"/>
    <property type="match status" value="1"/>
</dbReference>
<feature type="region of interest" description="Disordered" evidence="1">
    <location>
        <begin position="357"/>
        <end position="377"/>
    </location>
</feature>